<dbReference type="Gramene" id="Ma04_t10850.1">
    <property type="protein sequence ID" value="Ma04_p10850.1"/>
    <property type="gene ID" value="Ma04_g10850"/>
</dbReference>
<reference evidence="2" key="2">
    <citation type="submission" date="2021-05" db="UniProtKB">
        <authorList>
            <consortium name="EnsemblPlants"/>
        </authorList>
    </citation>
    <scope>IDENTIFICATION</scope>
    <source>
        <strain evidence="2">subsp. malaccensis</strain>
    </source>
</reference>
<proteinExistence type="predicted"/>
<protein>
    <submittedName>
        <fullName evidence="1">(wild Malaysian banana) hypothetical protein</fullName>
    </submittedName>
</protein>
<dbReference type="InParanoid" id="A0A804IND0"/>
<accession>A0A804IND0</accession>
<keyword evidence="3" id="KW-1185">Reference proteome</keyword>
<evidence type="ECO:0000313" key="2">
    <source>
        <dbReference type="EnsemblPlants" id="Ma04_p10850.1"/>
    </source>
</evidence>
<evidence type="ECO:0000313" key="1">
    <source>
        <dbReference type="EMBL" id="CAG1841821.1"/>
    </source>
</evidence>
<dbReference type="EnsemblPlants" id="Ma04_t10850.1">
    <property type="protein sequence ID" value="Ma04_p10850.1"/>
    <property type="gene ID" value="Ma04_g10850"/>
</dbReference>
<name>A0A804IND0_MUSAM</name>
<dbReference type="EMBL" id="HG996469">
    <property type="protein sequence ID" value="CAG1841821.1"/>
    <property type="molecule type" value="Genomic_DNA"/>
</dbReference>
<gene>
    <name evidence="1" type="ORF">GSMUA_116160.1</name>
</gene>
<sequence>MVATLPLAQLCFFHMLLVKKGISTNDYFIALRE</sequence>
<dbReference type="AlphaFoldDB" id="A0A804IND0"/>
<dbReference type="Proteomes" id="UP000012960">
    <property type="component" value="Unplaced"/>
</dbReference>
<evidence type="ECO:0000313" key="3">
    <source>
        <dbReference type="Proteomes" id="UP000012960"/>
    </source>
</evidence>
<reference evidence="1" key="1">
    <citation type="submission" date="2021-03" db="EMBL/GenBank/DDBJ databases">
        <authorList>
            <consortium name="Genoscope - CEA"/>
            <person name="William W."/>
        </authorList>
    </citation>
    <scope>NUCLEOTIDE SEQUENCE</scope>
    <source>
        <strain evidence="1">Doubled-haploid Pahang</strain>
    </source>
</reference>
<organism evidence="2 3">
    <name type="scientific">Musa acuminata subsp. malaccensis</name>
    <name type="common">Wild banana</name>
    <name type="synonym">Musa malaccensis</name>
    <dbReference type="NCBI Taxonomy" id="214687"/>
    <lineage>
        <taxon>Eukaryota</taxon>
        <taxon>Viridiplantae</taxon>
        <taxon>Streptophyta</taxon>
        <taxon>Embryophyta</taxon>
        <taxon>Tracheophyta</taxon>
        <taxon>Spermatophyta</taxon>
        <taxon>Magnoliopsida</taxon>
        <taxon>Liliopsida</taxon>
        <taxon>Zingiberales</taxon>
        <taxon>Musaceae</taxon>
        <taxon>Musa</taxon>
    </lineage>
</organism>